<gene>
    <name evidence="4" type="primary">LOC107927184</name>
</gene>
<keyword evidence="1" id="KW-0812">Transmembrane</keyword>
<evidence type="ECO:0000313" key="3">
    <source>
        <dbReference type="Proteomes" id="UP000818029"/>
    </source>
</evidence>
<feature type="transmembrane region" description="Helical" evidence="1">
    <location>
        <begin position="69"/>
        <end position="85"/>
    </location>
</feature>
<dbReference type="PANTHER" id="PTHR31964:SF125">
    <property type="entry name" value="OS05G0357525 PROTEIN"/>
    <property type="match status" value="1"/>
</dbReference>
<dbReference type="PRINTS" id="PR01438">
    <property type="entry name" value="UNVRSLSTRESS"/>
</dbReference>
<feature type="domain" description="UspA" evidence="2">
    <location>
        <begin position="105"/>
        <end position="180"/>
    </location>
</feature>
<keyword evidence="3" id="KW-1185">Reference proteome</keyword>
<dbReference type="CDD" id="cd23659">
    <property type="entry name" value="USP_At3g01520-like"/>
    <property type="match status" value="1"/>
</dbReference>
<keyword evidence="1" id="KW-1133">Transmembrane helix</keyword>
<organism evidence="3 4">
    <name type="scientific">Gossypium hirsutum</name>
    <name type="common">Upland cotton</name>
    <name type="synonym">Gossypium mexicanum</name>
    <dbReference type="NCBI Taxonomy" id="3635"/>
    <lineage>
        <taxon>Eukaryota</taxon>
        <taxon>Viridiplantae</taxon>
        <taxon>Streptophyta</taxon>
        <taxon>Embryophyta</taxon>
        <taxon>Tracheophyta</taxon>
        <taxon>Spermatophyta</taxon>
        <taxon>Magnoliopsida</taxon>
        <taxon>eudicotyledons</taxon>
        <taxon>Gunneridae</taxon>
        <taxon>Pentapetalae</taxon>
        <taxon>rosids</taxon>
        <taxon>malvids</taxon>
        <taxon>Malvales</taxon>
        <taxon>Malvaceae</taxon>
        <taxon>Malvoideae</taxon>
        <taxon>Gossypium</taxon>
    </lineage>
</organism>
<reference evidence="4" key="2">
    <citation type="submission" date="2025-08" db="UniProtKB">
        <authorList>
            <consortium name="RefSeq"/>
        </authorList>
    </citation>
    <scope>IDENTIFICATION</scope>
</reference>
<name>A0ABM3B0R4_GOSHI</name>
<evidence type="ECO:0000256" key="1">
    <source>
        <dbReference type="SAM" id="Phobius"/>
    </source>
</evidence>
<evidence type="ECO:0000313" key="4">
    <source>
        <dbReference type="RefSeq" id="XP_040960642.1"/>
    </source>
</evidence>
<accession>A0ABM3B0R4</accession>
<reference evidence="3" key="1">
    <citation type="journal article" date="2020" name="Nat. Genet.">
        <title>Genomic diversifications of five Gossypium allopolyploid species and their impact on cotton improvement.</title>
        <authorList>
            <person name="Chen Z.J."/>
            <person name="Sreedasyam A."/>
            <person name="Ando A."/>
            <person name="Song Q."/>
            <person name="De Santiago L.M."/>
            <person name="Hulse-Kemp A.M."/>
            <person name="Ding M."/>
            <person name="Ye W."/>
            <person name="Kirkbride R.C."/>
            <person name="Jenkins J."/>
            <person name="Plott C."/>
            <person name="Lovell J."/>
            <person name="Lin Y.M."/>
            <person name="Vaughn R."/>
            <person name="Liu B."/>
            <person name="Simpson S."/>
            <person name="Scheffler B.E."/>
            <person name="Wen L."/>
            <person name="Saski C.A."/>
            <person name="Grover C.E."/>
            <person name="Hu G."/>
            <person name="Conover J.L."/>
            <person name="Carlson J.W."/>
            <person name="Shu S."/>
            <person name="Boston L.B."/>
            <person name="Williams M."/>
            <person name="Peterson D.G."/>
            <person name="McGee K."/>
            <person name="Jones D.C."/>
            <person name="Wendel J.F."/>
            <person name="Stelly D.M."/>
            <person name="Grimwood J."/>
            <person name="Schmutz J."/>
        </authorList>
    </citation>
    <scope>NUCLEOTIDE SEQUENCE [LARGE SCALE GENOMIC DNA]</scope>
    <source>
        <strain evidence="3">cv. TM-1</strain>
    </source>
</reference>
<dbReference type="SUPFAM" id="SSF52402">
    <property type="entry name" value="Adenine nucleotide alpha hydrolases-like"/>
    <property type="match status" value="1"/>
</dbReference>
<dbReference type="PANTHER" id="PTHR31964">
    <property type="entry name" value="ADENINE NUCLEOTIDE ALPHA HYDROLASES-LIKE SUPERFAMILY PROTEIN"/>
    <property type="match status" value="1"/>
</dbReference>
<dbReference type="InterPro" id="IPR006015">
    <property type="entry name" value="Universal_stress_UspA"/>
</dbReference>
<sequence>MADAKERKILVAVDEGLESMYALSWSLHNLISQTSNDTIILIYAKPPRTVYTSPDGTVVFFLMSKIKDMVFFLIVLVLVAGYLFSPDMLASIDKCRNDLASSIIEKAKKMCREQGDNEVKVEVIIETGDPRDVICQAADKIHADVLVMGSHGYGLIKRAFLGSVSNHCAQNVKCPVLIVKKPKSSSSATGTK</sequence>
<dbReference type="GeneID" id="107927184"/>
<dbReference type="Pfam" id="PF00582">
    <property type="entry name" value="Usp"/>
    <property type="match status" value="1"/>
</dbReference>
<dbReference type="InterPro" id="IPR006016">
    <property type="entry name" value="UspA"/>
</dbReference>
<dbReference type="Gene3D" id="3.40.50.620">
    <property type="entry name" value="HUPs"/>
    <property type="match status" value="1"/>
</dbReference>
<keyword evidence="1" id="KW-0472">Membrane</keyword>
<dbReference type="Proteomes" id="UP000818029">
    <property type="component" value="Chromosome D11"/>
</dbReference>
<evidence type="ECO:0000259" key="2">
    <source>
        <dbReference type="Pfam" id="PF00582"/>
    </source>
</evidence>
<dbReference type="RefSeq" id="XP_040960642.1">
    <property type="nucleotide sequence ID" value="XM_041104708.1"/>
</dbReference>
<proteinExistence type="predicted"/>
<protein>
    <submittedName>
        <fullName evidence="4">Universal stress protein PHOS34 isoform X1</fullName>
    </submittedName>
</protein>
<dbReference type="InterPro" id="IPR014729">
    <property type="entry name" value="Rossmann-like_a/b/a_fold"/>
</dbReference>